<dbReference type="CDD" id="cd09006">
    <property type="entry name" value="PNP_EcPNPI-like"/>
    <property type="match status" value="1"/>
</dbReference>
<dbReference type="RefSeq" id="WP_116224954.1">
    <property type="nucleotide sequence ID" value="NZ_AP018437.1"/>
</dbReference>
<comment type="caution">
    <text evidence="7">The sequence shown here is derived from an EMBL/GenBank/DDBJ whole genome shotgun (WGS) entry which is preliminary data.</text>
</comment>
<dbReference type="InterPro" id="IPR004402">
    <property type="entry name" value="DeoD-type"/>
</dbReference>
<dbReference type="PANTHER" id="PTHR43691">
    <property type="entry name" value="URIDINE PHOSPHORYLASE"/>
    <property type="match status" value="1"/>
</dbReference>
<dbReference type="SUPFAM" id="SSF53167">
    <property type="entry name" value="Purine and uridine phosphorylases"/>
    <property type="match status" value="1"/>
</dbReference>
<feature type="domain" description="Nucleoside phosphorylase" evidence="6">
    <location>
        <begin position="19"/>
        <end position="243"/>
    </location>
</feature>
<dbReference type="GO" id="GO:0006152">
    <property type="term" value="P:purine nucleoside catabolic process"/>
    <property type="evidence" value="ECO:0007669"/>
    <property type="project" value="TreeGrafter"/>
</dbReference>
<proteinExistence type="predicted"/>
<evidence type="ECO:0000256" key="3">
    <source>
        <dbReference type="ARBA" id="ARBA00022676"/>
    </source>
</evidence>
<dbReference type="InterPro" id="IPR000845">
    <property type="entry name" value="Nucleoside_phosphorylase_d"/>
</dbReference>
<accession>A0A347ZQM2</accession>
<name>A0A347ZQM2_9CHLR</name>
<organism evidence="7 8">
    <name type="scientific">Pelolinea submarina</name>
    <dbReference type="NCBI Taxonomy" id="913107"/>
    <lineage>
        <taxon>Bacteria</taxon>
        <taxon>Bacillati</taxon>
        <taxon>Chloroflexota</taxon>
        <taxon>Anaerolineae</taxon>
        <taxon>Anaerolineales</taxon>
        <taxon>Anaerolineaceae</taxon>
        <taxon>Pelolinea</taxon>
    </lineage>
</organism>
<dbReference type="GO" id="GO:0005829">
    <property type="term" value="C:cytosol"/>
    <property type="evidence" value="ECO:0007669"/>
    <property type="project" value="TreeGrafter"/>
</dbReference>
<dbReference type="OrthoDB" id="9782889at2"/>
<dbReference type="InterPro" id="IPR035994">
    <property type="entry name" value="Nucleoside_phosphorylase_sf"/>
</dbReference>
<protein>
    <recommendedName>
        <fullName evidence="2">Uridine phosphorylase</fullName>
        <ecNumber evidence="1">2.4.2.3</ecNumber>
    </recommendedName>
</protein>
<evidence type="ECO:0000256" key="2">
    <source>
        <dbReference type="ARBA" id="ARBA00021980"/>
    </source>
</evidence>
<evidence type="ECO:0000259" key="6">
    <source>
        <dbReference type="Pfam" id="PF01048"/>
    </source>
</evidence>
<dbReference type="NCBIfam" id="NF004489">
    <property type="entry name" value="PRK05819.1"/>
    <property type="match status" value="1"/>
</dbReference>
<evidence type="ECO:0000256" key="5">
    <source>
        <dbReference type="ARBA" id="ARBA00048447"/>
    </source>
</evidence>
<evidence type="ECO:0000256" key="1">
    <source>
        <dbReference type="ARBA" id="ARBA00011888"/>
    </source>
</evidence>
<keyword evidence="8" id="KW-1185">Reference proteome</keyword>
<dbReference type="Pfam" id="PF01048">
    <property type="entry name" value="PNP_UDP_1"/>
    <property type="match status" value="1"/>
</dbReference>
<comment type="catalytic activity">
    <reaction evidence="5">
        <text>uridine + phosphate = alpha-D-ribose 1-phosphate + uracil</text>
        <dbReference type="Rhea" id="RHEA:24388"/>
        <dbReference type="ChEBI" id="CHEBI:16704"/>
        <dbReference type="ChEBI" id="CHEBI:17568"/>
        <dbReference type="ChEBI" id="CHEBI:43474"/>
        <dbReference type="ChEBI" id="CHEBI:57720"/>
        <dbReference type="EC" id="2.4.2.3"/>
    </reaction>
</comment>
<dbReference type="NCBIfam" id="TIGR00107">
    <property type="entry name" value="deoD"/>
    <property type="match status" value="1"/>
</dbReference>
<dbReference type="EMBL" id="QUMS01000001">
    <property type="protein sequence ID" value="REG11841.1"/>
    <property type="molecule type" value="Genomic_DNA"/>
</dbReference>
<gene>
    <name evidence="7" type="ORF">DFR64_1735</name>
</gene>
<dbReference type="GO" id="GO:0004731">
    <property type="term" value="F:purine-nucleoside phosphorylase activity"/>
    <property type="evidence" value="ECO:0007669"/>
    <property type="project" value="InterPro"/>
</dbReference>
<reference evidence="7 8" key="1">
    <citation type="submission" date="2018-08" db="EMBL/GenBank/DDBJ databases">
        <title>Genomic Encyclopedia of Type Strains, Phase IV (KMG-IV): sequencing the most valuable type-strain genomes for metagenomic binning, comparative biology and taxonomic classification.</title>
        <authorList>
            <person name="Goeker M."/>
        </authorList>
    </citation>
    <scope>NUCLEOTIDE SEQUENCE [LARGE SCALE GENOMIC DNA]</scope>
    <source>
        <strain evidence="7 8">DSM 23923</strain>
    </source>
</reference>
<dbReference type="PANTHER" id="PTHR43691:SF11">
    <property type="entry name" value="FI09636P-RELATED"/>
    <property type="match status" value="1"/>
</dbReference>
<dbReference type="AlphaFoldDB" id="A0A347ZQM2"/>
<dbReference type="Gene3D" id="3.40.50.1580">
    <property type="entry name" value="Nucleoside phosphorylase domain"/>
    <property type="match status" value="1"/>
</dbReference>
<keyword evidence="3" id="KW-0328">Glycosyltransferase</keyword>
<sequence length="244" mass="26819">MSDIPTPHIEATSKDEIAKVVLMPGDPLRAKKIAETYLKDVKQFNQVRGMLGFTGTYKGKRVSVMGSGMGFGSIGIYSYELFKFYDVDTIIRIGSCGASRPDIKVMDIVLADKAFSTETFAKEAHGYDDKLIEGSQMVADTIREVAKENNIKMHEGNIASGNVFYSSVRDDWEKLEKENGIIAAEMEAFALFANAKATNKNGACLLTVSDSKYDHEKNLTAEARQNAFDAMMVLALETAAKLVD</sequence>
<dbReference type="EC" id="2.4.2.3" evidence="1"/>
<dbReference type="GO" id="GO:0004850">
    <property type="term" value="F:uridine phosphorylase activity"/>
    <property type="evidence" value="ECO:0007669"/>
    <property type="project" value="UniProtKB-EC"/>
</dbReference>
<evidence type="ECO:0000256" key="4">
    <source>
        <dbReference type="ARBA" id="ARBA00022679"/>
    </source>
</evidence>
<dbReference type="Proteomes" id="UP000256388">
    <property type="component" value="Unassembled WGS sequence"/>
</dbReference>
<keyword evidence="4" id="KW-0808">Transferase</keyword>
<evidence type="ECO:0000313" key="8">
    <source>
        <dbReference type="Proteomes" id="UP000256388"/>
    </source>
</evidence>
<evidence type="ECO:0000313" key="7">
    <source>
        <dbReference type="EMBL" id="REG11841.1"/>
    </source>
</evidence>